<gene>
    <name evidence="2" type="ORF">C3B61_00225</name>
</gene>
<evidence type="ECO:0000256" key="1">
    <source>
        <dbReference type="SAM" id="Phobius"/>
    </source>
</evidence>
<dbReference type="SMART" id="SM00728">
    <property type="entry name" value="ChW"/>
    <property type="match status" value="3"/>
</dbReference>
<evidence type="ECO:0000313" key="2">
    <source>
        <dbReference type="EMBL" id="POH70085.1"/>
    </source>
</evidence>
<protein>
    <submittedName>
        <fullName evidence="2">Uncharacterized protein</fullName>
    </submittedName>
</protein>
<dbReference type="InterPro" id="IPR014867">
    <property type="entry name" value="Spore_coat_CotH_CotH2/3/7"/>
</dbReference>
<sequence length="644" mass="70058">MSRAFICARGMRDSQVGRMVCHQTGIVVNADADSLSGLCPCVEGTTRKASPMQIQSREGLALRALVVIMTAALTITLVNVGDPTHATAAPQTPNLPTLNITLSDPDASRNTLSYVHASKDNKVATTMTVEDPAGVNSISVPALGEIKGRGNYTWNLAKKPYQIKFEQNTAVLGMAPSKTWILLANAADASLMRNKAAFELATSIGLAYSPESRWVDLRVNGAYLGNYLISEKTEVKTNRVDLTDPTGVMVELDNNYGLAEPYNFRTATSRSLFVLKDSKAGVPDGGPLPAETQAGWNDIQNTLNRVDAILAAPQVDWVALSALIDVDSFVKFYYVFEQTANPEITQSSVYFYKNGPASKLFAGPVWDFDSALGNYDRALHLGSDPQADYAKNAQILRQQGNGFYFDLFRSKEFVQRANELWQAGISHEVGLMPAKITRWESEIAASAAANFAVWPILGTPTLLIAGFGKNYHSTYAGEVGYLRDWLATRATMLIKEQGATPMLRYKAHLQDVGWQRKVNTGQVGGTLGQFRQMESLVVETPGSPAVANIEANAHVQNIGWMGWRPTSNIGTTGRALQMEGIQFRLTGELASQYDISYRTHVQDVGWQPWVSNGASAGTTGQSKQIEAIQVRLLAKATPTLPALP</sequence>
<dbReference type="EMBL" id="PPXD01000001">
    <property type="protein sequence ID" value="POH70085.1"/>
    <property type="molecule type" value="Genomic_DNA"/>
</dbReference>
<name>A0A2S3ZME3_9MICO</name>
<proteinExistence type="predicted"/>
<keyword evidence="1" id="KW-0472">Membrane</keyword>
<dbReference type="Pfam" id="PF07538">
    <property type="entry name" value="ChW"/>
    <property type="match status" value="2"/>
</dbReference>
<reference evidence="2 3" key="1">
    <citation type="submission" date="2018-01" db="EMBL/GenBank/DDBJ databases">
        <title>Cryobacterium sp. nov., from glaciers in China.</title>
        <authorList>
            <person name="Liu Q."/>
            <person name="Xin Y.-H."/>
        </authorList>
    </citation>
    <scope>NUCLEOTIDE SEQUENCE [LARGE SCALE GENOMIC DNA]</scope>
    <source>
        <strain evidence="2 3">TMN-42</strain>
    </source>
</reference>
<dbReference type="AlphaFoldDB" id="A0A2S3ZME3"/>
<keyword evidence="1" id="KW-1133">Transmembrane helix</keyword>
<evidence type="ECO:0000313" key="3">
    <source>
        <dbReference type="Proteomes" id="UP000237340"/>
    </source>
</evidence>
<keyword evidence="3" id="KW-1185">Reference proteome</keyword>
<dbReference type="InterPro" id="IPR006637">
    <property type="entry name" value="ChW"/>
</dbReference>
<keyword evidence="1" id="KW-0812">Transmembrane</keyword>
<organism evidence="2 3">
    <name type="scientific">Cryobacterium zongtaii</name>
    <dbReference type="NCBI Taxonomy" id="1259217"/>
    <lineage>
        <taxon>Bacteria</taxon>
        <taxon>Bacillati</taxon>
        <taxon>Actinomycetota</taxon>
        <taxon>Actinomycetes</taxon>
        <taxon>Micrococcales</taxon>
        <taxon>Microbacteriaceae</taxon>
        <taxon>Cryobacterium</taxon>
    </lineage>
</organism>
<dbReference type="Proteomes" id="UP000237340">
    <property type="component" value="Unassembled WGS sequence"/>
</dbReference>
<comment type="caution">
    <text evidence="2">The sequence shown here is derived from an EMBL/GenBank/DDBJ whole genome shotgun (WGS) entry which is preliminary data.</text>
</comment>
<accession>A0A2S3ZME3</accession>
<feature type="transmembrane region" description="Helical" evidence="1">
    <location>
        <begin position="60"/>
        <end position="81"/>
    </location>
</feature>
<dbReference type="Pfam" id="PF08757">
    <property type="entry name" value="CotH"/>
    <property type="match status" value="1"/>
</dbReference>